<dbReference type="CDD" id="cd00093">
    <property type="entry name" value="HTH_XRE"/>
    <property type="match status" value="1"/>
</dbReference>
<dbReference type="RefSeq" id="WP_369279766.1">
    <property type="nucleotide sequence ID" value="NZ_JBJVMW010000010.1"/>
</dbReference>
<dbReference type="EMBL" id="JBJVNE010000014">
    <property type="protein sequence ID" value="MFM9649838.1"/>
    <property type="molecule type" value="Genomic_DNA"/>
</dbReference>
<evidence type="ECO:0000313" key="3">
    <source>
        <dbReference type="Proteomes" id="UP001631993"/>
    </source>
</evidence>
<dbReference type="Gene3D" id="1.10.260.40">
    <property type="entry name" value="lambda repressor-like DNA-binding domains"/>
    <property type="match status" value="1"/>
</dbReference>
<proteinExistence type="predicted"/>
<dbReference type="SUPFAM" id="SSF47413">
    <property type="entry name" value="lambda repressor-like DNA-binding domains"/>
    <property type="match status" value="1"/>
</dbReference>
<dbReference type="InterPro" id="IPR001387">
    <property type="entry name" value="Cro/C1-type_HTH"/>
</dbReference>
<evidence type="ECO:0000259" key="1">
    <source>
        <dbReference type="PROSITE" id="PS50943"/>
    </source>
</evidence>
<organism evidence="2 3">
    <name type="scientific">Streptomyces galilaeus</name>
    <dbReference type="NCBI Taxonomy" id="33899"/>
    <lineage>
        <taxon>Bacteria</taxon>
        <taxon>Bacillati</taxon>
        <taxon>Actinomycetota</taxon>
        <taxon>Actinomycetes</taxon>
        <taxon>Kitasatosporales</taxon>
        <taxon>Streptomycetaceae</taxon>
        <taxon>Streptomyces</taxon>
    </lineage>
</organism>
<accession>A0ABW9IP59</accession>
<dbReference type="InterPro" id="IPR010982">
    <property type="entry name" value="Lambda_DNA-bd_dom_sf"/>
</dbReference>
<dbReference type="PROSITE" id="PS50943">
    <property type="entry name" value="HTH_CROC1"/>
    <property type="match status" value="1"/>
</dbReference>
<dbReference type="Proteomes" id="UP001631993">
    <property type="component" value="Unassembled WGS sequence"/>
</dbReference>
<name>A0ABW9IP59_STRGJ</name>
<evidence type="ECO:0000313" key="2">
    <source>
        <dbReference type="EMBL" id="MFM9649838.1"/>
    </source>
</evidence>
<protein>
    <submittedName>
        <fullName evidence="2">Helix-turn-helix domain-containing protein</fullName>
    </submittedName>
</protein>
<reference evidence="2 3" key="1">
    <citation type="submission" date="2024-12" db="EMBL/GenBank/DDBJ databases">
        <title>Forecasting of Potato common scab and diversities of Pathogenic streptomyces spp. in china.</title>
        <authorList>
            <person name="Handique U."/>
            <person name="Wu J."/>
        </authorList>
    </citation>
    <scope>NUCLEOTIDE SEQUENCE [LARGE SCALE GENOMIC DNA]</scope>
    <source>
        <strain evidence="2 3">ZRIMU1585</strain>
    </source>
</reference>
<feature type="domain" description="HTH cro/C1-type" evidence="1">
    <location>
        <begin position="14"/>
        <end position="52"/>
    </location>
</feature>
<keyword evidence="3" id="KW-1185">Reference proteome</keyword>
<dbReference type="Pfam" id="PF13560">
    <property type="entry name" value="HTH_31"/>
    <property type="match status" value="1"/>
</dbReference>
<sequence>MNDQPAEDQLRGHVRAALEAAGISQAEIARQLGVSTKHLCQMLTGRATLSLTWAEGILGLCGHSLVIGTRPDDDQDAA</sequence>
<comment type="caution">
    <text evidence="2">The sequence shown here is derived from an EMBL/GenBank/DDBJ whole genome shotgun (WGS) entry which is preliminary data.</text>
</comment>
<gene>
    <name evidence="2" type="ORF">ACKI1S_27280</name>
</gene>